<evidence type="ECO:0000256" key="3">
    <source>
        <dbReference type="ARBA" id="ARBA00022452"/>
    </source>
</evidence>
<reference evidence="13 14" key="1">
    <citation type="submission" date="2021-11" db="EMBL/GenBank/DDBJ databases">
        <title>Seasonal and diel survey of microbial diversity of the Tyrrhenian coast.</title>
        <authorList>
            <person name="Gattoni G."/>
            <person name="Corral P."/>
        </authorList>
    </citation>
    <scope>NUCLEOTIDE SEQUENCE [LARGE SCALE GENOMIC DNA]</scope>
    <source>
        <strain evidence="13 14">Mr9</strain>
    </source>
</reference>
<accession>A0ABS8GS72</accession>
<evidence type="ECO:0000256" key="5">
    <source>
        <dbReference type="ARBA" id="ARBA00023077"/>
    </source>
</evidence>
<gene>
    <name evidence="13" type="ORF">LLW17_04635</name>
</gene>
<keyword evidence="14" id="KW-1185">Reference proteome</keyword>
<evidence type="ECO:0000313" key="13">
    <source>
        <dbReference type="EMBL" id="MCC4211996.1"/>
    </source>
</evidence>
<evidence type="ECO:0000256" key="6">
    <source>
        <dbReference type="ARBA" id="ARBA00023136"/>
    </source>
</evidence>
<dbReference type="Gene3D" id="2.170.130.10">
    <property type="entry name" value="TonB-dependent receptor, plug domain"/>
    <property type="match status" value="1"/>
</dbReference>
<protein>
    <submittedName>
        <fullName evidence="13">TonB-dependent receptor</fullName>
    </submittedName>
</protein>
<dbReference type="SUPFAM" id="SSF49464">
    <property type="entry name" value="Carboxypeptidase regulatory domain-like"/>
    <property type="match status" value="1"/>
</dbReference>
<comment type="caution">
    <text evidence="13">The sequence shown here is derived from an EMBL/GenBank/DDBJ whole genome shotgun (WGS) entry which is preliminary data.</text>
</comment>
<evidence type="ECO:0000313" key="14">
    <source>
        <dbReference type="Proteomes" id="UP001197770"/>
    </source>
</evidence>
<dbReference type="InterPro" id="IPR036942">
    <property type="entry name" value="Beta-barrel_TonB_sf"/>
</dbReference>
<dbReference type="InterPro" id="IPR037066">
    <property type="entry name" value="Plug_dom_sf"/>
</dbReference>
<dbReference type="NCBIfam" id="TIGR04056">
    <property type="entry name" value="OMP_RagA_SusC"/>
    <property type="match status" value="1"/>
</dbReference>
<feature type="domain" description="TonB-dependent receptor plug" evidence="12">
    <location>
        <begin position="114"/>
        <end position="237"/>
    </location>
</feature>
<keyword evidence="5 9" id="KW-0798">TonB box</keyword>
<keyword evidence="4 8" id="KW-0812">Transmembrane</keyword>
<feature type="signal peptide" evidence="10">
    <location>
        <begin position="1"/>
        <end position="22"/>
    </location>
</feature>
<dbReference type="SUPFAM" id="SSF56935">
    <property type="entry name" value="Porins"/>
    <property type="match status" value="1"/>
</dbReference>
<comment type="subcellular location">
    <subcellularLocation>
        <location evidence="1 8">Cell outer membrane</location>
        <topology evidence="1 8">Multi-pass membrane protein</topology>
    </subcellularLocation>
</comment>
<organism evidence="13 14">
    <name type="scientific">Leeuwenhoekiella parthenopeia</name>
    <dbReference type="NCBI Taxonomy" id="2890320"/>
    <lineage>
        <taxon>Bacteria</taxon>
        <taxon>Pseudomonadati</taxon>
        <taxon>Bacteroidota</taxon>
        <taxon>Flavobacteriia</taxon>
        <taxon>Flavobacteriales</taxon>
        <taxon>Flavobacteriaceae</taxon>
        <taxon>Leeuwenhoekiella</taxon>
    </lineage>
</organism>
<dbReference type="InterPro" id="IPR023996">
    <property type="entry name" value="TonB-dep_OMP_SusC/RagA"/>
</dbReference>
<evidence type="ECO:0000256" key="9">
    <source>
        <dbReference type="RuleBase" id="RU003357"/>
    </source>
</evidence>
<dbReference type="InterPro" id="IPR012910">
    <property type="entry name" value="Plug_dom"/>
</dbReference>
<dbReference type="InterPro" id="IPR039426">
    <property type="entry name" value="TonB-dep_rcpt-like"/>
</dbReference>
<dbReference type="NCBIfam" id="TIGR04057">
    <property type="entry name" value="SusC_RagA_signa"/>
    <property type="match status" value="1"/>
</dbReference>
<dbReference type="Pfam" id="PF07715">
    <property type="entry name" value="Plug"/>
    <property type="match status" value="1"/>
</dbReference>
<name>A0ABS8GS72_9FLAO</name>
<dbReference type="Proteomes" id="UP001197770">
    <property type="component" value="Unassembled WGS sequence"/>
</dbReference>
<dbReference type="Gene3D" id="2.40.170.20">
    <property type="entry name" value="TonB-dependent receptor, beta-barrel domain"/>
    <property type="match status" value="1"/>
</dbReference>
<dbReference type="Pfam" id="PF00593">
    <property type="entry name" value="TonB_dep_Rec_b-barrel"/>
    <property type="match status" value="1"/>
</dbReference>
<dbReference type="Gene3D" id="2.60.40.1120">
    <property type="entry name" value="Carboxypeptidase-like, regulatory domain"/>
    <property type="match status" value="1"/>
</dbReference>
<keyword evidence="13" id="KW-0675">Receptor</keyword>
<dbReference type="PROSITE" id="PS52016">
    <property type="entry name" value="TONB_DEPENDENT_REC_3"/>
    <property type="match status" value="1"/>
</dbReference>
<sequence>MKIKKLLFSTILYLLMVYSAIAQFQASGTVKDSETGEPLLGATVMVKGTNIGTVTDFDGAFQLTVPDQDVTLEISYSGYQTLELAAGSNLQINLEVDISKLNEVVVIGYGTQKKSDLTGSVSGMDSETLVESQTTDVFSAMQGRMSGVQISSDSGQPGGGSNITIRGQTSLNGTSSPLFVIDGVQIDVNYNEVATTGSSQARINPLTGINPADIESVDILKDASATAIYGSRGANGVVIITTKSGGTDGRLVADYTYNLGVSNIIKKLPVLSAQDYLIYQQERGNGQFLNEDTDNDGVFETPRNFDELPSFDWQEEGLRTAISHQHQLNMRGGNKTTNFSAGLGYLNQEGLVINNDYDQYNLRLRLKGDVNDRLSLTFSTNGSYSVLSGIANSGGPDSFTGVTQQLVLGNPWNIRTDDIDFADDAFISPIALIEESDKQTSILRFLGNLNIDYKITDNLTYTAFTGANISHSKVKEFYNSNTGWGRLQNGRAIVREVGTYSVNHSSQLNFKKNFSQNHQFDALGALEIFHYNYEDFLNEVIGFENQTTGVNNISVGTSVSEYSTQRWNTNRLSFLGRVNYTLFERYLLTASMRADGSDKFGKNNRWGYFPSAALAWKISEESFLKDSRTISNLKLRLSYGATGNERIPPYTYLAQLDPAFYASNDNLIFGLAPSSLPNPNLKWETTKQSNVGLDVGLFKGRISLGADFYQKITTDLLLNAPIPSQSGFNSQWQNIGRIDNTGFELQVTTFNINKNNFKWKTDFNISFNKNEVKDLGGAEFIPISTFGGWQSNVGRVIVGEPIGTMYGYDFEGIYQIDDFTWQNDSDPNIPFDDRNFVLKEELPVYSGTALPGRMKYKDVNGDGFVNDEDRKVIGNSNPLHFGGINNTFTYKNFDLSVFFQWSYGNEIYNATKVRLNGVLPWMNISPDYFENHWTPDNPSNTAPAYGAIDQQIASSYYVEDGSYLRLRTVSLGYRIPKDLTKRLGFNSLRLNLIGNNLATWTNYSGWDPEINFNNPLLSGLDRIAYPRAKNFTLSINATF</sequence>
<evidence type="ECO:0000256" key="2">
    <source>
        <dbReference type="ARBA" id="ARBA00022448"/>
    </source>
</evidence>
<dbReference type="RefSeq" id="WP_228229094.1">
    <property type="nucleotide sequence ID" value="NZ_JAJGMW010000004.1"/>
</dbReference>
<keyword evidence="7 8" id="KW-0998">Cell outer membrane</keyword>
<dbReference type="EMBL" id="JAJGMW010000004">
    <property type="protein sequence ID" value="MCC4211996.1"/>
    <property type="molecule type" value="Genomic_DNA"/>
</dbReference>
<keyword evidence="2 8" id="KW-0813">Transport</keyword>
<feature type="chain" id="PRO_5046308833" evidence="10">
    <location>
        <begin position="23"/>
        <end position="1039"/>
    </location>
</feature>
<evidence type="ECO:0000259" key="11">
    <source>
        <dbReference type="Pfam" id="PF00593"/>
    </source>
</evidence>
<dbReference type="InterPro" id="IPR023997">
    <property type="entry name" value="TonB-dep_OMP_SusC/RagA_CS"/>
</dbReference>
<feature type="domain" description="TonB-dependent receptor-like beta-barrel" evidence="11">
    <location>
        <begin position="444"/>
        <end position="992"/>
    </location>
</feature>
<keyword evidence="3 8" id="KW-1134">Transmembrane beta strand</keyword>
<evidence type="ECO:0000256" key="4">
    <source>
        <dbReference type="ARBA" id="ARBA00022692"/>
    </source>
</evidence>
<keyword evidence="10" id="KW-0732">Signal</keyword>
<evidence type="ECO:0000256" key="10">
    <source>
        <dbReference type="SAM" id="SignalP"/>
    </source>
</evidence>
<dbReference type="InterPro" id="IPR000531">
    <property type="entry name" value="Beta-barrel_TonB"/>
</dbReference>
<comment type="similarity">
    <text evidence="8 9">Belongs to the TonB-dependent receptor family.</text>
</comment>
<keyword evidence="6 8" id="KW-0472">Membrane</keyword>
<evidence type="ECO:0000256" key="7">
    <source>
        <dbReference type="ARBA" id="ARBA00023237"/>
    </source>
</evidence>
<proteinExistence type="inferred from homology"/>
<evidence type="ECO:0000259" key="12">
    <source>
        <dbReference type="Pfam" id="PF07715"/>
    </source>
</evidence>
<dbReference type="InterPro" id="IPR008969">
    <property type="entry name" value="CarboxyPept-like_regulatory"/>
</dbReference>
<evidence type="ECO:0000256" key="1">
    <source>
        <dbReference type="ARBA" id="ARBA00004571"/>
    </source>
</evidence>
<dbReference type="Pfam" id="PF13715">
    <property type="entry name" value="CarbopepD_reg_2"/>
    <property type="match status" value="1"/>
</dbReference>
<evidence type="ECO:0000256" key="8">
    <source>
        <dbReference type="PROSITE-ProRule" id="PRU01360"/>
    </source>
</evidence>